<comment type="caution">
    <text evidence="7">The sequence shown here is derived from an EMBL/GenBank/DDBJ whole genome shotgun (WGS) entry which is preliminary data.</text>
</comment>
<feature type="transmembrane region" description="Helical" evidence="6">
    <location>
        <begin position="168"/>
        <end position="190"/>
    </location>
</feature>
<feature type="transmembrane region" description="Helical" evidence="6">
    <location>
        <begin position="63"/>
        <end position="86"/>
    </location>
</feature>
<feature type="transmembrane region" description="Helical" evidence="6">
    <location>
        <begin position="295"/>
        <end position="319"/>
    </location>
</feature>
<feature type="transmembrane region" description="Helical" evidence="6">
    <location>
        <begin position="418"/>
        <end position="440"/>
    </location>
</feature>
<evidence type="ECO:0000256" key="1">
    <source>
        <dbReference type="ARBA" id="ARBA00004651"/>
    </source>
</evidence>
<evidence type="ECO:0000256" key="2">
    <source>
        <dbReference type="ARBA" id="ARBA00022475"/>
    </source>
</evidence>
<dbReference type="GO" id="GO:0005886">
    <property type="term" value="C:plasma membrane"/>
    <property type="evidence" value="ECO:0007669"/>
    <property type="project" value="UniProtKB-SubCell"/>
</dbReference>
<feature type="transmembrane region" description="Helical" evidence="6">
    <location>
        <begin position="106"/>
        <end position="128"/>
    </location>
</feature>
<dbReference type="AlphaFoldDB" id="A0A4S2ER61"/>
<evidence type="ECO:0000256" key="5">
    <source>
        <dbReference type="ARBA" id="ARBA00023136"/>
    </source>
</evidence>
<accession>A0A4S2ER61</accession>
<gene>
    <name evidence="7" type="ORF">E5342_11520</name>
</gene>
<organism evidence="7 8">
    <name type="scientific">Parabacteroides distasonis</name>
    <dbReference type="NCBI Taxonomy" id="823"/>
    <lineage>
        <taxon>Bacteria</taxon>
        <taxon>Pseudomonadati</taxon>
        <taxon>Bacteroidota</taxon>
        <taxon>Bacteroidia</taxon>
        <taxon>Bacteroidales</taxon>
        <taxon>Tannerellaceae</taxon>
        <taxon>Parabacteroides</taxon>
    </lineage>
</organism>
<feature type="transmembrane region" description="Helical" evidence="6">
    <location>
        <begin position="325"/>
        <end position="350"/>
    </location>
</feature>
<feature type="transmembrane region" description="Helical" evidence="6">
    <location>
        <begin position="362"/>
        <end position="381"/>
    </location>
</feature>
<evidence type="ECO:0000256" key="3">
    <source>
        <dbReference type="ARBA" id="ARBA00022692"/>
    </source>
</evidence>
<protein>
    <recommendedName>
        <fullName evidence="9">Lipopolysaccharide biosynthesis protein</fullName>
    </recommendedName>
</protein>
<dbReference type="OrthoDB" id="5365632at2"/>
<evidence type="ECO:0000256" key="6">
    <source>
        <dbReference type="SAM" id="Phobius"/>
    </source>
</evidence>
<proteinExistence type="predicted"/>
<feature type="transmembrane region" description="Helical" evidence="6">
    <location>
        <begin position="140"/>
        <end position="162"/>
    </location>
</feature>
<dbReference type="EMBL" id="SRYM01000032">
    <property type="protein sequence ID" value="TGY56741.1"/>
    <property type="molecule type" value="Genomic_DNA"/>
</dbReference>
<dbReference type="RefSeq" id="WP_121735601.1">
    <property type="nucleotide sequence ID" value="NZ_QXXG01000009.1"/>
</dbReference>
<sequence length="499" mass="56269">MILLILVQLYIVPVILRNLGVADYGLYNVIAGVVTMFSFLGGSLSSGIQRFMSFAIGKNDKELLNTTFGVTASIFIVFSFVTFLLLESFGSWFVNCGMNIPAERIVAANWVFQFSVLSFIVNLVTIPYNSAIIAHERMSIYAYASIFDGVLKFLLAISLSFFSFDKLIYYAGFIVVISVSICLFYIYYCKRNFEECRDIKLTWNPEIGRKLLFYSGWNVVGVLANIGRGQGLNIVMNLFFGTLLNAAHAIALQINGVVSQFISNIYMATRPPITKLYAQGDIGGMWNLIFRSAKITFYLLMILSIPAIIEIETVLSLWLRDVPEYTSNIVVLMLMMTLIETLVNQLISAFQAANRIKRYQQYSSTIILLCVPLSFVVLKFWKMNPMIPYVISIALSFFYVLSIVVVAKMELNMSMKKFLHSVLIRNVIVFVIVFVLVRVLSDLLDASFGRVVVTFLLTLLSSAIMIWIVGLDGVEKAYVSNQISKVITNIKNNRIHEKS</sequence>
<feature type="transmembrane region" description="Helical" evidence="6">
    <location>
        <begin position="26"/>
        <end position="51"/>
    </location>
</feature>
<keyword evidence="4 6" id="KW-1133">Transmembrane helix</keyword>
<dbReference type="PANTHER" id="PTHR30250:SF26">
    <property type="entry name" value="PSMA PROTEIN"/>
    <property type="match status" value="1"/>
</dbReference>
<evidence type="ECO:0000313" key="7">
    <source>
        <dbReference type="EMBL" id="TGY56741.1"/>
    </source>
</evidence>
<feature type="transmembrane region" description="Helical" evidence="6">
    <location>
        <begin position="387"/>
        <end position="406"/>
    </location>
</feature>
<dbReference type="Proteomes" id="UP000310032">
    <property type="component" value="Unassembled WGS sequence"/>
</dbReference>
<evidence type="ECO:0008006" key="9">
    <source>
        <dbReference type="Google" id="ProtNLM"/>
    </source>
</evidence>
<keyword evidence="5 6" id="KW-0472">Membrane</keyword>
<name>A0A4S2ER61_PARDI</name>
<comment type="subcellular location">
    <subcellularLocation>
        <location evidence="1">Cell membrane</location>
        <topology evidence="1">Multi-pass membrane protein</topology>
    </subcellularLocation>
</comment>
<evidence type="ECO:0000313" key="8">
    <source>
        <dbReference type="Proteomes" id="UP000310032"/>
    </source>
</evidence>
<reference evidence="7 8" key="1">
    <citation type="submission" date="2019-04" db="EMBL/GenBank/DDBJ databases">
        <title>Microbes associate with the intestines of laboratory mice.</title>
        <authorList>
            <person name="Navarre W."/>
            <person name="Wong E."/>
            <person name="Huang K."/>
            <person name="Tropini C."/>
            <person name="Ng K."/>
            <person name="Yu B."/>
        </authorList>
    </citation>
    <scope>NUCLEOTIDE SEQUENCE [LARGE SCALE GENOMIC DNA]</scope>
    <source>
        <strain evidence="7 8">NM39_I3</strain>
    </source>
</reference>
<feature type="transmembrane region" description="Helical" evidence="6">
    <location>
        <begin position="452"/>
        <end position="471"/>
    </location>
</feature>
<dbReference type="InterPro" id="IPR050833">
    <property type="entry name" value="Poly_Biosynth_Transport"/>
</dbReference>
<keyword evidence="2" id="KW-1003">Cell membrane</keyword>
<evidence type="ECO:0000256" key="4">
    <source>
        <dbReference type="ARBA" id="ARBA00022989"/>
    </source>
</evidence>
<keyword evidence="3 6" id="KW-0812">Transmembrane</keyword>
<dbReference type="PANTHER" id="PTHR30250">
    <property type="entry name" value="PST FAMILY PREDICTED COLANIC ACID TRANSPORTER"/>
    <property type="match status" value="1"/>
</dbReference>